<feature type="transmembrane region" description="Helical" evidence="1">
    <location>
        <begin position="70"/>
        <end position="89"/>
    </location>
</feature>
<keyword evidence="3" id="KW-1185">Reference proteome</keyword>
<name>A0A8T3A6C5_DENNO</name>
<gene>
    <name evidence="2" type="ORF">KFK09_026361</name>
</gene>
<reference evidence="2" key="1">
    <citation type="journal article" date="2022" name="Front. Genet.">
        <title>Chromosome-Scale Assembly of the Dendrobium nobile Genome Provides Insights Into the Molecular Mechanism of the Biosynthesis of the Medicinal Active Ingredient of Dendrobium.</title>
        <authorList>
            <person name="Xu Q."/>
            <person name="Niu S.-C."/>
            <person name="Li K.-L."/>
            <person name="Zheng P.-J."/>
            <person name="Zhang X.-J."/>
            <person name="Jia Y."/>
            <person name="Liu Y."/>
            <person name="Niu Y.-X."/>
            <person name="Yu L.-H."/>
            <person name="Chen D.-F."/>
            <person name="Zhang G.-Q."/>
        </authorList>
    </citation>
    <scope>NUCLEOTIDE SEQUENCE</scope>
    <source>
        <tissue evidence="2">Leaf</tissue>
    </source>
</reference>
<comment type="caution">
    <text evidence="2">The sequence shown here is derived from an EMBL/GenBank/DDBJ whole genome shotgun (WGS) entry which is preliminary data.</text>
</comment>
<feature type="transmembrane region" description="Helical" evidence="1">
    <location>
        <begin position="5"/>
        <end position="22"/>
    </location>
</feature>
<accession>A0A8T3A6C5</accession>
<keyword evidence="1" id="KW-0472">Membrane</keyword>
<keyword evidence="1" id="KW-1133">Transmembrane helix</keyword>
<proteinExistence type="predicted"/>
<feature type="transmembrane region" description="Helical" evidence="1">
    <location>
        <begin position="101"/>
        <end position="122"/>
    </location>
</feature>
<evidence type="ECO:0000313" key="3">
    <source>
        <dbReference type="Proteomes" id="UP000829196"/>
    </source>
</evidence>
<organism evidence="2 3">
    <name type="scientific">Dendrobium nobile</name>
    <name type="common">Orchid</name>
    <dbReference type="NCBI Taxonomy" id="94219"/>
    <lineage>
        <taxon>Eukaryota</taxon>
        <taxon>Viridiplantae</taxon>
        <taxon>Streptophyta</taxon>
        <taxon>Embryophyta</taxon>
        <taxon>Tracheophyta</taxon>
        <taxon>Spermatophyta</taxon>
        <taxon>Magnoliopsida</taxon>
        <taxon>Liliopsida</taxon>
        <taxon>Asparagales</taxon>
        <taxon>Orchidaceae</taxon>
        <taxon>Epidendroideae</taxon>
        <taxon>Malaxideae</taxon>
        <taxon>Dendrobiinae</taxon>
        <taxon>Dendrobium</taxon>
    </lineage>
</organism>
<sequence length="123" mass="14810">MMPMLILIYGSLSIIGSLLMWLEWSLIIWGVACFYLETIVEHLLLNYWLRVDGEDAHLDACLKNYDMNFRLYYILCIWHLLCQLLFGLGGLNFCGCWDSHWYYNLIQFYLYLYFCFSIYLLLL</sequence>
<evidence type="ECO:0000313" key="2">
    <source>
        <dbReference type="EMBL" id="KAI0492096.1"/>
    </source>
</evidence>
<dbReference type="EMBL" id="JAGYWB010000018">
    <property type="protein sequence ID" value="KAI0492096.1"/>
    <property type="molecule type" value="Genomic_DNA"/>
</dbReference>
<dbReference type="Proteomes" id="UP000829196">
    <property type="component" value="Unassembled WGS sequence"/>
</dbReference>
<feature type="transmembrane region" description="Helical" evidence="1">
    <location>
        <begin position="28"/>
        <end position="49"/>
    </location>
</feature>
<protein>
    <submittedName>
        <fullName evidence="2">Uncharacterized protein</fullName>
    </submittedName>
</protein>
<evidence type="ECO:0000256" key="1">
    <source>
        <dbReference type="SAM" id="Phobius"/>
    </source>
</evidence>
<keyword evidence="1" id="KW-0812">Transmembrane</keyword>
<dbReference type="SMR" id="A0A8T3A6C5"/>
<dbReference type="AlphaFoldDB" id="A0A8T3A6C5"/>